<dbReference type="InterPro" id="IPR042118">
    <property type="entry name" value="QueA_dom1"/>
</dbReference>
<gene>
    <name evidence="5" type="ORF">FB390_2910</name>
</gene>
<dbReference type="GO" id="GO:0051075">
    <property type="term" value="F:S-adenosylmethionine:tRNA ribosyltransferase-isomerase activity"/>
    <property type="evidence" value="ECO:0007669"/>
    <property type="project" value="TreeGrafter"/>
</dbReference>
<dbReference type="OrthoDB" id="9783887at2"/>
<keyword evidence="1" id="KW-0963">Cytoplasm</keyword>
<proteinExistence type="predicted"/>
<dbReference type="InterPro" id="IPR042119">
    <property type="entry name" value="QueA_dom2"/>
</dbReference>
<evidence type="ECO:0000313" key="6">
    <source>
        <dbReference type="Proteomes" id="UP000316331"/>
    </source>
</evidence>
<dbReference type="PANTHER" id="PTHR30307">
    <property type="entry name" value="S-ADENOSYLMETHIONINE:TRNA RIBOSYLTRANSFERASE-ISOMERASE"/>
    <property type="match status" value="1"/>
</dbReference>
<protein>
    <submittedName>
        <fullName evidence="5">S-adenosylmethionine:tRNA ribosyltransferase-isomerase</fullName>
    </submittedName>
</protein>
<name>A0A543FBU7_9NOCA</name>
<evidence type="ECO:0000313" key="5">
    <source>
        <dbReference type="EMBL" id="TQM31256.1"/>
    </source>
</evidence>
<dbReference type="Gene3D" id="2.40.10.240">
    <property type="entry name" value="QueA-like"/>
    <property type="match status" value="1"/>
</dbReference>
<evidence type="ECO:0000256" key="2">
    <source>
        <dbReference type="ARBA" id="ARBA00022679"/>
    </source>
</evidence>
<keyword evidence="2 5" id="KW-0808">Transferase</keyword>
<dbReference type="GO" id="GO:0008616">
    <property type="term" value="P:tRNA queuosine(34) biosynthetic process"/>
    <property type="evidence" value="ECO:0007669"/>
    <property type="project" value="UniProtKB-KW"/>
</dbReference>
<evidence type="ECO:0000256" key="4">
    <source>
        <dbReference type="ARBA" id="ARBA00022785"/>
    </source>
</evidence>
<dbReference type="PANTHER" id="PTHR30307:SF0">
    <property type="entry name" value="S-ADENOSYLMETHIONINE:TRNA RIBOSYLTRANSFERASE-ISOMERASE"/>
    <property type="match status" value="1"/>
</dbReference>
<dbReference type="InterPro" id="IPR036100">
    <property type="entry name" value="QueA_sf"/>
</dbReference>
<organism evidence="5 6">
    <name type="scientific">Nocardia bhagyanarayanae</name>
    <dbReference type="NCBI Taxonomy" id="1215925"/>
    <lineage>
        <taxon>Bacteria</taxon>
        <taxon>Bacillati</taxon>
        <taxon>Actinomycetota</taxon>
        <taxon>Actinomycetes</taxon>
        <taxon>Mycobacteriales</taxon>
        <taxon>Nocardiaceae</taxon>
        <taxon>Nocardia</taxon>
    </lineage>
</organism>
<comment type="caution">
    <text evidence="5">The sequence shown here is derived from an EMBL/GenBank/DDBJ whole genome shotgun (WGS) entry which is preliminary data.</text>
</comment>
<keyword evidence="3" id="KW-0949">S-adenosyl-L-methionine</keyword>
<dbReference type="InterPro" id="IPR003699">
    <property type="entry name" value="QueA"/>
</dbReference>
<dbReference type="EMBL" id="VFPG01000001">
    <property type="protein sequence ID" value="TQM31256.1"/>
    <property type="molecule type" value="Genomic_DNA"/>
</dbReference>
<evidence type="ECO:0000256" key="1">
    <source>
        <dbReference type="ARBA" id="ARBA00022490"/>
    </source>
</evidence>
<reference evidence="5 6" key="1">
    <citation type="submission" date="2019-06" db="EMBL/GenBank/DDBJ databases">
        <title>Sequencing the genomes of 1000 actinobacteria strains.</title>
        <authorList>
            <person name="Klenk H.-P."/>
        </authorList>
    </citation>
    <scope>NUCLEOTIDE SEQUENCE [LARGE SCALE GENOMIC DNA]</scope>
    <source>
        <strain evidence="5 6">DSM 103495</strain>
    </source>
</reference>
<accession>A0A543FBU7</accession>
<dbReference type="SUPFAM" id="SSF111337">
    <property type="entry name" value="QueA-like"/>
    <property type="match status" value="1"/>
</dbReference>
<evidence type="ECO:0000256" key="3">
    <source>
        <dbReference type="ARBA" id="ARBA00022691"/>
    </source>
</evidence>
<keyword evidence="4" id="KW-0671">Queuosine biosynthesis</keyword>
<dbReference type="Proteomes" id="UP000316331">
    <property type="component" value="Unassembled WGS sequence"/>
</dbReference>
<dbReference type="RefSeq" id="WP_141809395.1">
    <property type="nucleotide sequence ID" value="NZ_VFPG01000001.1"/>
</dbReference>
<dbReference type="Gene3D" id="3.40.1780.10">
    <property type="entry name" value="QueA-like"/>
    <property type="match status" value="1"/>
</dbReference>
<dbReference type="Pfam" id="PF02547">
    <property type="entry name" value="Queuosine_synth"/>
    <property type="match status" value="1"/>
</dbReference>
<sequence>MSGGAATPSAAWARTFELPDRHSADSPPEARGLARDDVRLLVAGDRSTHARFRELPRYLRSGDLVVVNNSATTSAAVDATLADLPITLHFATWLDDGGWVVEVRTRERTPLTDRELRAGAVLELAGEARATLREPWLPGARRLWIADVTVDPRILMGEHGRPITYSYVPRRWSPSYYTTVFGRIPGSAEMPSAARPFTHDVVLDLVTSGVSLAPVTLHTGVSSPEAGEPPSPERFAVPAATARLVNDTKSAGGRIVAVGTTVTRALESAADADGRVRPAGGWTELVLAANRPARVVDGLITGWHAPGASHLDLLVAVAGETTVRRAYTEALDTGYLWHEFGDSALLFRGDGRD</sequence>
<keyword evidence="5" id="KW-0413">Isomerase</keyword>
<dbReference type="AlphaFoldDB" id="A0A543FBU7"/>
<keyword evidence="6" id="KW-1185">Reference proteome</keyword>